<keyword evidence="1" id="KW-0173">Coenzyme A biosynthesis</keyword>
<proteinExistence type="inferred from homology"/>
<evidence type="ECO:0000259" key="3">
    <source>
        <dbReference type="Pfam" id="PF02441"/>
    </source>
</evidence>
<evidence type="ECO:0000313" key="4">
    <source>
        <dbReference type="EMBL" id="KAI9639786.1"/>
    </source>
</evidence>
<reference evidence="4" key="1">
    <citation type="journal article" date="2022" name="G3 (Bethesda)">
        <title>High quality genome of the basidiomycete yeast Dioszegia hungarica PDD-24b-2 isolated from cloud water.</title>
        <authorList>
            <person name="Jarrige D."/>
            <person name="Haridas S."/>
            <person name="Bleykasten-Grosshans C."/>
            <person name="Joly M."/>
            <person name="Nadalig T."/>
            <person name="Sancelme M."/>
            <person name="Vuilleumier S."/>
            <person name="Grigoriev I.V."/>
            <person name="Amato P."/>
            <person name="Bringel F."/>
        </authorList>
    </citation>
    <scope>NUCLEOTIDE SEQUENCE</scope>
    <source>
        <strain evidence="4">PDD-24b-2</strain>
    </source>
</reference>
<dbReference type="EMBL" id="JAKWFO010000001">
    <property type="protein sequence ID" value="KAI9639786.1"/>
    <property type="molecule type" value="Genomic_DNA"/>
</dbReference>
<evidence type="ECO:0000313" key="5">
    <source>
        <dbReference type="Proteomes" id="UP001164286"/>
    </source>
</evidence>
<dbReference type="PANTHER" id="PTHR14359:SF6">
    <property type="entry name" value="PHOSPHOPANTOTHENOYLCYSTEINE DECARBOXYLASE"/>
    <property type="match status" value="1"/>
</dbReference>
<organism evidence="4 5">
    <name type="scientific">Dioszegia hungarica</name>
    <dbReference type="NCBI Taxonomy" id="4972"/>
    <lineage>
        <taxon>Eukaryota</taxon>
        <taxon>Fungi</taxon>
        <taxon>Dikarya</taxon>
        <taxon>Basidiomycota</taxon>
        <taxon>Agaricomycotina</taxon>
        <taxon>Tremellomycetes</taxon>
        <taxon>Tremellales</taxon>
        <taxon>Bulleribasidiaceae</taxon>
        <taxon>Dioszegia</taxon>
    </lineage>
</organism>
<comment type="caution">
    <text evidence="4">The sequence shown here is derived from an EMBL/GenBank/DDBJ whole genome shotgun (WGS) entry which is preliminary data.</text>
</comment>
<dbReference type="RefSeq" id="XP_052949563.1">
    <property type="nucleotide sequence ID" value="XM_053090958.1"/>
</dbReference>
<keyword evidence="5" id="KW-1185">Reference proteome</keyword>
<dbReference type="AlphaFoldDB" id="A0AA38HGK9"/>
<dbReference type="GO" id="GO:0010181">
    <property type="term" value="F:FMN binding"/>
    <property type="evidence" value="ECO:0007669"/>
    <property type="project" value="TreeGrafter"/>
</dbReference>
<protein>
    <submittedName>
        <fullName evidence="4">Flavoprotein</fullName>
    </submittedName>
</protein>
<name>A0AA38HGK9_9TREE</name>
<sequence length="235" mass="25731">MNTPNAQAGPSRRTKPTLPFISAQHRPPHNDGKFRVVIVSTGSVASVKIPEIVGALSRIPEIEMQIVATQASLHFYDQAKVDAAVQAEAAGQVNSNDQSIMAVDGDVGPSSGGVGVRVWKDEDEWSDWKQIGDPILHIELRRWADLVVLSMMRALMPDVPVIICPAMNTHMYQHPLTADHLKTVQEKLKYMVSGPQGAGVLACGDEGPGKMTDWRDIVTMVENYGAIPYPDDRQR</sequence>
<evidence type="ECO:0000256" key="2">
    <source>
        <dbReference type="ARBA" id="ARBA00038350"/>
    </source>
</evidence>
<feature type="domain" description="Flavoprotein" evidence="3">
    <location>
        <begin position="152"/>
        <end position="221"/>
    </location>
</feature>
<dbReference type="Gene3D" id="3.40.50.1950">
    <property type="entry name" value="Flavin prenyltransferase-like"/>
    <property type="match status" value="2"/>
</dbReference>
<dbReference type="Pfam" id="PF02441">
    <property type="entry name" value="Flavoprotein"/>
    <property type="match status" value="2"/>
</dbReference>
<dbReference type="InterPro" id="IPR036551">
    <property type="entry name" value="Flavin_trans-like"/>
</dbReference>
<dbReference type="SUPFAM" id="SSF52507">
    <property type="entry name" value="Homo-oligomeric flavin-containing Cys decarboxylases, HFCD"/>
    <property type="match status" value="1"/>
</dbReference>
<dbReference type="GO" id="GO:0004633">
    <property type="term" value="F:phosphopantothenoylcysteine decarboxylase activity"/>
    <property type="evidence" value="ECO:0007669"/>
    <property type="project" value="TreeGrafter"/>
</dbReference>
<dbReference type="GO" id="GO:0015937">
    <property type="term" value="P:coenzyme A biosynthetic process"/>
    <property type="evidence" value="ECO:0007669"/>
    <property type="project" value="UniProtKB-KW"/>
</dbReference>
<dbReference type="GO" id="GO:0071513">
    <property type="term" value="C:phosphopantothenoylcysteine decarboxylase complex"/>
    <property type="evidence" value="ECO:0007669"/>
    <property type="project" value="TreeGrafter"/>
</dbReference>
<dbReference type="InterPro" id="IPR003382">
    <property type="entry name" value="Flavoprotein"/>
</dbReference>
<evidence type="ECO:0000256" key="1">
    <source>
        <dbReference type="ARBA" id="ARBA00022993"/>
    </source>
</evidence>
<accession>A0AA38HGK9</accession>
<feature type="domain" description="Flavoprotein" evidence="3">
    <location>
        <begin position="35"/>
        <end position="148"/>
    </location>
</feature>
<dbReference type="PANTHER" id="PTHR14359">
    <property type="entry name" value="HOMO-OLIGOMERIC FLAVIN CONTAINING CYS DECARBOXYLASE FAMILY"/>
    <property type="match status" value="1"/>
</dbReference>
<dbReference type="Proteomes" id="UP001164286">
    <property type="component" value="Unassembled WGS sequence"/>
</dbReference>
<dbReference type="GeneID" id="77730163"/>
<comment type="similarity">
    <text evidence="2">Belongs to the HFCD (homooligomeric flavin containing Cys decarboxylase) superfamily.</text>
</comment>
<gene>
    <name evidence="4" type="ORF">MKK02DRAFT_40112</name>
</gene>